<dbReference type="PANTHER" id="PTHR30390:SF6">
    <property type="entry name" value="DNAA INITIATOR-ASSOCIATING PROTEIN DIAA"/>
    <property type="match status" value="1"/>
</dbReference>
<dbReference type="InterPro" id="IPR050099">
    <property type="entry name" value="SIS_GmhA/DiaA_subfam"/>
</dbReference>
<dbReference type="RefSeq" id="WP_130478918.1">
    <property type="nucleotide sequence ID" value="NZ_SFCC01000018.1"/>
</dbReference>
<accession>A0A4Q7J0B0</accession>
<proteinExistence type="predicted"/>
<name>A0A4Q7J0B0_9PSEU</name>
<dbReference type="Gene3D" id="3.40.50.10490">
    <property type="entry name" value="Glucose-6-phosphate isomerase like protein, domain 1"/>
    <property type="match status" value="1"/>
</dbReference>
<dbReference type="GO" id="GO:1901135">
    <property type="term" value="P:carbohydrate derivative metabolic process"/>
    <property type="evidence" value="ECO:0007669"/>
    <property type="project" value="InterPro"/>
</dbReference>
<evidence type="ECO:0000313" key="3">
    <source>
        <dbReference type="Proteomes" id="UP000292003"/>
    </source>
</evidence>
<dbReference type="GO" id="GO:0097367">
    <property type="term" value="F:carbohydrate derivative binding"/>
    <property type="evidence" value="ECO:0007669"/>
    <property type="project" value="InterPro"/>
</dbReference>
<comment type="caution">
    <text evidence="2">The sequence shown here is derived from an EMBL/GenBank/DDBJ whole genome shotgun (WGS) entry which is preliminary data.</text>
</comment>
<dbReference type="GO" id="GO:0016853">
    <property type="term" value="F:isomerase activity"/>
    <property type="evidence" value="ECO:0007669"/>
    <property type="project" value="UniProtKB-KW"/>
</dbReference>
<sequence>MRSSAGVAHLDALESALVALRAQAARLTRWGHLVVERAARGGRLVATGERDTRVDAQHLVDRLGRAGIPAEIGTKVTRRDVLLVLAPDSQSRSGAAAATAARLTGAVVLALTGPGPNPVANAADEAVCLPGTAEQLQESHLVAVHLICEACEQTGRDAA</sequence>
<dbReference type="InterPro" id="IPR001347">
    <property type="entry name" value="SIS_dom"/>
</dbReference>
<dbReference type="Proteomes" id="UP000292003">
    <property type="component" value="Unassembled WGS sequence"/>
</dbReference>
<dbReference type="SUPFAM" id="SSF53697">
    <property type="entry name" value="SIS domain"/>
    <property type="match status" value="1"/>
</dbReference>
<reference evidence="2 3" key="1">
    <citation type="submission" date="2019-02" db="EMBL/GenBank/DDBJ databases">
        <title>Draft genome sequence of Amycolatopsis sp. 8-3EHSu isolated from roots of Suaeda maritima.</title>
        <authorList>
            <person name="Duangmal K."/>
            <person name="Chantavorakit T."/>
        </authorList>
    </citation>
    <scope>NUCLEOTIDE SEQUENCE [LARGE SCALE GENOMIC DNA]</scope>
    <source>
        <strain evidence="2 3">8-3EHSu</strain>
    </source>
</reference>
<organism evidence="2 3">
    <name type="scientific">Amycolatopsis suaedae</name>
    <dbReference type="NCBI Taxonomy" id="2510978"/>
    <lineage>
        <taxon>Bacteria</taxon>
        <taxon>Bacillati</taxon>
        <taxon>Actinomycetota</taxon>
        <taxon>Actinomycetes</taxon>
        <taxon>Pseudonocardiales</taxon>
        <taxon>Pseudonocardiaceae</taxon>
        <taxon>Amycolatopsis</taxon>
    </lineage>
</organism>
<dbReference type="InterPro" id="IPR046348">
    <property type="entry name" value="SIS_dom_sf"/>
</dbReference>
<protein>
    <submittedName>
        <fullName evidence="2">Phosphoheptose isomerase</fullName>
    </submittedName>
</protein>
<keyword evidence="2" id="KW-0413">Isomerase</keyword>
<dbReference type="PROSITE" id="PS51464">
    <property type="entry name" value="SIS"/>
    <property type="match status" value="1"/>
</dbReference>
<dbReference type="PANTHER" id="PTHR30390">
    <property type="entry name" value="SEDOHEPTULOSE 7-PHOSPHATE ISOMERASE / DNAA INITIATOR-ASSOCIATING FACTOR FOR REPLICATION INITIATION"/>
    <property type="match status" value="1"/>
</dbReference>
<gene>
    <name evidence="2" type="ORF">EWH70_29970</name>
</gene>
<evidence type="ECO:0000313" key="2">
    <source>
        <dbReference type="EMBL" id="RZQ60217.1"/>
    </source>
</evidence>
<feature type="domain" description="SIS" evidence="1">
    <location>
        <begin position="34"/>
        <end position="159"/>
    </location>
</feature>
<dbReference type="AlphaFoldDB" id="A0A4Q7J0B0"/>
<evidence type="ECO:0000259" key="1">
    <source>
        <dbReference type="PROSITE" id="PS51464"/>
    </source>
</evidence>
<keyword evidence="3" id="KW-1185">Reference proteome</keyword>
<dbReference type="EMBL" id="SFCC01000018">
    <property type="protein sequence ID" value="RZQ60217.1"/>
    <property type="molecule type" value="Genomic_DNA"/>
</dbReference>